<evidence type="ECO:0000259" key="5">
    <source>
        <dbReference type="PROSITE" id="PS51005"/>
    </source>
</evidence>
<dbReference type="AlphaFoldDB" id="A0A9Q0HVX5"/>
<protein>
    <recommendedName>
        <fullName evidence="5">NAC domain-containing protein</fullName>
    </recommendedName>
</protein>
<evidence type="ECO:0000256" key="2">
    <source>
        <dbReference type="ARBA" id="ARBA00023125"/>
    </source>
</evidence>
<dbReference type="Pfam" id="PF02365">
    <property type="entry name" value="NAM"/>
    <property type="match status" value="1"/>
</dbReference>
<name>A0A9Q0HVX5_9POAL</name>
<dbReference type="Proteomes" id="UP001151287">
    <property type="component" value="Unassembled WGS sequence"/>
</dbReference>
<evidence type="ECO:0000313" key="7">
    <source>
        <dbReference type="Proteomes" id="UP001151287"/>
    </source>
</evidence>
<comment type="caution">
    <text evidence="6">The sequence shown here is derived from an EMBL/GenBank/DDBJ whole genome shotgun (WGS) entry which is preliminary data.</text>
</comment>
<evidence type="ECO:0000256" key="1">
    <source>
        <dbReference type="ARBA" id="ARBA00023015"/>
    </source>
</evidence>
<dbReference type="GO" id="GO:0006355">
    <property type="term" value="P:regulation of DNA-templated transcription"/>
    <property type="evidence" value="ECO:0007669"/>
    <property type="project" value="InterPro"/>
</dbReference>
<dbReference type="OrthoDB" id="1922833at2759"/>
<accession>A0A9Q0HVX5</accession>
<evidence type="ECO:0000313" key="6">
    <source>
        <dbReference type="EMBL" id="KAJ1700391.1"/>
    </source>
</evidence>
<dbReference type="EMBL" id="JAMQYH010000001">
    <property type="protein sequence ID" value="KAJ1700391.1"/>
    <property type="molecule type" value="Genomic_DNA"/>
</dbReference>
<evidence type="ECO:0000256" key="3">
    <source>
        <dbReference type="ARBA" id="ARBA00023163"/>
    </source>
</evidence>
<keyword evidence="4" id="KW-0539">Nucleus</keyword>
<organism evidence="6 7">
    <name type="scientific">Rhynchospora breviuscula</name>
    <dbReference type="NCBI Taxonomy" id="2022672"/>
    <lineage>
        <taxon>Eukaryota</taxon>
        <taxon>Viridiplantae</taxon>
        <taxon>Streptophyta</taxon>
        <taxon>Embryophyta</taxon>
        <taxon>Tracheophyta</taxon>
        <taxon>Spermatophyta</taxon>
        <taxon>Magnoliopsida</taxon>
        <taxon>Liliopsida</taxon>
        <taxon>Poales</taxon>
        <taxon>Cyperaceae</taxon>
        <taxon>Cyperoideae</taxon>
        <taxon>Rhynchosporeae</taxon>
        <taxon>Rhynchospora</taxon>
    </lineage>
</organism>
<keyword evidence="1" id="KW-0805">Transcription regulation</keyword>
<sequence length="283" mass="32331">MNITTNGQFWISPGFRFHPTEEELLNYYLRKKLTSDTGGLDFICDVDLNKLEPWDIQEKCRIGTWPQNEWYLFSNNGKKYLYGTRTNRATASGFWKATGRDKVIRTSSGCIGLRKTLVFYKGRAPHSRKSDWIMHEYRLDDNSDNHPSFITPYSFKEATQDDGWVICRVFKKKIHHHKVSEDDNSNYSMINSSNIGNVGNLNLSHANPAGKSLYNTSTINERLAQFPSQKNSTAASIPTDWATFDKFVACQLNGTSHDTSMKIDVFDEPGSIEGDSDLWSLRT</sequence>
<dbReference type="PANTHER" id="PTHR31744:SF221">
    <property type="entry name" value="NAC DOMAIN-CONTAINING PROTEIN 43-LIKE"/>
    <property type="match status" value="1"/>
</dbReference>
<evidence type="ECO:0000256" key="4">
    <source>
        <dbReference type="ARBA" id="ARBA00023242"/>
    </source>
</evidence>
<feature type="domain" description="NAC" evidence="5">
    <location>
        <begin position="11"/>
        <end position="172"/>
    </location>
</feature>
<keyword evidence="2" id="KW-0238">DNA-binding</keyword>
<keyword evidence="3" id="KW-0804">Transcription</keyword>
<dbReference type="PROSITE" id="PS51005">
    <property type="entry name" value="NAC"/>
    <property type="match status" value="1"/>
</dbReference>
<reference evidence="6" key="1">
    <citation type="journal article" date="2022" name="Cell">
        <title>Repeat-based holocentromeres influence genome architecture and karyotype evolution.</title>
        <authorList>
            <person name="Hofstatter P.G."/>
            <person name="Thangavel G."/>
            <person name="Lux T."/>
            <person name="Neumann P."/>
            <person name="Vondrak T."/>
            <person name="Novak P."/>
            <person name="Zhang M."/>
            <person name="Costa L."/>
            <person name="Castellani M."/>
            <person name="Scott A."/>
            <person name="Toegelov H."/>
            <person name="Fuchs J."/>
            <person name="Mata-Sucre Y."/>
            <person name="Dias Y."/>
            <person name="Vanzela A.L.L."/>
            <person name="Huettel B."/>
            <person name="Almeida C.C.S."/>
            <person name="Simkova H."/>
            <person name="Souza G."/>
            <person name="Pedrosa-Harand A."/>
            <person name="Macas J."/>
            <person name="Mayer K.F.X."/>
            <person name="Houben A."/>
            <person name="Marques A."/>
        </authorList>
    </citation>
    <scope>NUCLEOTIDE SEQUENCE</scope>
    <source>
        <strain evidence="6">RhyBre1mFocal</strain>
    </source>
</reference>
<gene>
    <name evidence="6" type="ORF">LUZ63_000170</name>
</gene>
<dbReference type="InterPro" id="IPR003441">
    <property type="entry name" value="NAC-dom"/>
</dbReference>
<dbReference type="SUPFAM" id="SSF101941">
    <property type="entry name" value="NAC domain"/>
    <property type="match status" value="1"/>
</dbReference>
<dbReference type="PANTHER" id="PTHR31744">
    <property type="entry name" value="PROTEIN CUP-SHAPED COTYLEDON 2-RELATED"/>
    <property type="match status" value="1"/>
</dbReference>
<dbReference type="Gene3D" id="2.170.150.80">
    <property type="entry name" value="NAC domain"/>
    <property type="match status" value="1"/>
</dbReference>
<dbReference type="GO" id="GO:0003677">
    <property type="term" value="F:DNA binding"/>
    <property type="evidence" value="ECO:0007669"/>
    <property type="project" value="UniProtKB-KW"/>
</dbReference>
<proteinExistence type="predicted"/>
<dbReference type="InterPro" id="IPR036093">
    <property type="entry name" value="NAC_dom_sf"/>
</dbReference>
<keyword evidence="7" id="KW-1185">Reference proteome</keyword>